<dbReference type="CDD" id="cd06550">
    <property type="entry name" value="TM_ABC_iron-siderophores_like"/>
    <property type="match status" value="1"/>
</dbReference>
<evidence type="ECO:0000256" key="6">
    <source>
        <dbReference type="ARBA" id="ARBA00022989"/>
    </source>
</evidence>
<feature type="transmembrane region" description="Helical" evidence="8">
    <location>
        <begin position="104"/>
        <end position="123"/>
    </location>
</feature>
<reference evidence="9 10" key="1">
    <citation type="submission" date="2019-01" db="EMBL/GenBank/DDBJ databases">
        <title>Sinorhodobacter populi sp. nov. isolated from the symptomatic bark tissue of Populus euramericana canker.</title>
        <authorList>
            <person name="Xu G."/>
        </authorList>
    </citation>
    <scope>NUCLEOTIDE SEQUENCE [LARGE SCALE GENOMIC DNA]</scope>
    <source>
        <strain evidence="9 10">2D-5</strain>
    </source>
</reference>
<evidence type="ECO:0000256" key="4">
    <source>
        <dbReference type="ARBA" id="ARBA00022475"/>
    </source>
</evidence>
<dbReference type="Proteomes" id="UP000285710">
    <property type="component" value="Unassembled WGS sequence"/>
</dbReference>
<feature type="transmembrane region" description="Helical" evidence="8">
    <location>
        <begin position="225"/>
        <end position="251"/>
    </location>
</feature>
<dbReference type="SUPFAM" id="SSF81345">
    <property type="entry name" value="ABC transporter involved in vitamin B12 uptake, BtuC"/>
    <property type="match status" value="1"/>
</dbReference>
<keyword evidence="5 8" id="KW-0812">Transmembrane</keyword>
<dbReference type="GO" id="GO:0022857">
    <property type="term" value="F:transmembrane transporter activity"/>
    <property type="evidence" value="ECO:0007669"/>
    <property type="project" value="InterPro"/>
</dbReference>
<dbReference type="PANTHER" id="PTHR30472">
    <property type="entry name" value="FERRIC ENTEROBACTIN TRANSPORT SYSTEM PERMEASE PROTEIN"/>
    <property type="match status" value="1"/>
</dbReference>
<sequence>MALCLTCGVLLLGSGSSRLPPGEILAGLMGSSDNPVANRLVWRIRLPRVLTAALTGAALGLAGAVFQSLSRNPLGSPDVIGFTTGAASGAITAIILFTAGPVTIAIAAVASGVATAATVLILARGRRGGTTGGYRLILVGVGVGAVLSGLNTLLLTMGDLERAMSAQIWLAGSLEGRTFAHVATGAAGLAIFAPVVVLCIRRLSMMEMGDDMASQLGVPVGATRILLVVASVGLTSIATACTGPIAFVALAGPQLARRLTRAAGAPLLTGAMMGALLMILADLIGQNAPLRLVMPIGLTTGFLGGLYLLVVLGLSRR</sequence>
<evidence type="ECO:0000256" key="8">
    <source>
        <dbReference type="SAM" id="Phobius"/>
    </source>
</evidence>
<reference evidence="9 10" key="2">
    <citation type="submission" date="2019-01" db="EMBL/GenBank/DDBJ databases">
        <authorList>
            <person name="Li Y."/>
        </authorList>
    </citation>
    <scope>NUCLEOTIDE SEQUENCE [LARGE SCALE GENOMIC DNA]</scope>
    <source>
        <strain evidence="9 10">2D-5</strain>
    </source>
</reference>
<keyword evidence="4" id="KW-1003">Cell membrane</keyword>
<comment type="similarity">
    <text evidence="2">Belongs to the binding-protein-dependent transport system permease family. FecCD subfamily.</text>
</comment>
<evidence type="ECO:0000256" key="1">
    <source>
        <dbReference type="ARBA" id="ARBA00004651"/>
    </source>
</evidence>
<evidence type="ECO:0000256" key="3">
    <source>
        <dbReference type="ARBA" id="ARBA00022448"/>
    </source>
</evidence>
<dbReference type="Pfam" id="PF01032">
    <property type="entry name" value="FecCD"/>
    <property type="match status" value="1"/>
</dbReference>
<dbReference type="GO" id="GO:0005886">
    <property type="term" value="C:plasma membrane"/>
    <property type="evidence" value="ECO:0007669"/>
    <property type="project" value="UniProtKB-SubCell"/>
</dbReference>
<dbReference type="Gene3D" id="1.10.3470.10">
    <property type="entry name" value="ABC transporter involved in vitamin B12 uptake, BtuC"/>
    <property type="match status" value="1"/>
</dbReference>
<organism evidence="9 10">
    <name type="scientific">Paenirhodobacter populi</name>
    <dbReference type="NCBI Taxonomy" id="2306993"/>
    <lineage>
        <taxon>Bacteria</taxon>
        <taxon>Pseudomonadati</taxon>
        <taxon>Pseudomonadota</taxon>
        <taxon>Alphaproteobacteria</taxon>
        <taxon>Rhodobacterales</taxon>
        <taxon>Rhodobacter group</taxon>
        <taxon>Paenirhodobacter</taxon>
    </lineage>
</organism>
<evidence type="ECO:0000256" key="7">
    <source>
        <dbReference type="ARBA" id="ARBA00023136"/>
    </source>
</evidence>
<dbReference type="InterPro" id="IPR000522">
    <property type="entry name" value="ABC_transptr_permease_BtuC"/>
</dbReference>
<dbReference type="AlphaFoldDB" id="A0A443J550"/>
<proteinExistence type="inferred from homology"/>
<feature type="transmembrane region" description="Helical" evidence="8">
    <location>
        <begin position="79"/>
        <end position="98"/>
    </location>
</feature>
<protein>
    <submittedName>
        <fullName evidence="9">Fe(3+)-siderophore ABC transporter permease</fullName>
    </submittedName>
</protein>
<dbReference type="GO" id="GO:0033214">
    <property type="term" value="P:siderophore-iron import into cell"/>
    <property type="evidence" value="ECO:0007669"/>
    <property type="project" value="TreeGrafter"/>
</dbReference>
<dbReference type="InterPro" id="IPR037294">
    <property type="entry name" value="ABC_BtuC-like"/>
</dbReference>
<feature type="transmembrane region" description="Helical" evidence="8">
    <location>
        <begin position="135"/>
        <end position="158"/>
    </location>
</feature>
<feature type="transmembrane region" description="Helical" evidence="8">
    <location>
        <begin position="178"/>
        <end position="204"/>
    </location>
</feature>
<evidence type="ECO:0000313" key="9">
    <source>
        <dbReference type="EMBL" id="RWR15599.1"/>
    </source>
</evidence>
<keyword evidence="3" id="KW-0813">Transport</keyword>
<comment type="caution">
    <text evidence="9">The sequence shown here is derived from an EMBL/GenBank/DDBJ whole genome shotgun (WGS) entry which is preliminary data.</text>
</comment>
<comment type="subcellular location">
    <subcellularLocation>
        <location evidence="1">Cell membrane</location>
        <topology evidence="1">Multi-pass membrane protein</topology>
    </subcellularLocation>
</comment>
<keyword evidence="7 8" id="KW-0472">Membrane</keyword>
<dbReference type="PANTHER" id="PTHR30472:SF24">
    <property type="entry name" value="FERRIC ENTEROBACTIN TRANSPORT SYSTEM PERMEASE PROTEIN FEPG"/>
    <property type="match status" value="1"/>
</dbReference>
<feature type="transmembrane region" description="Helical" evidence="8">
    <location>
        <begin position="263"/>
        <end position="285"/>
    </location>
</feature>
<feature type="transmembrane region" description="Helical" evidence="8">
    <location>
        <begin position="49"/>
        <end position="67"/>
    </location>
</feature>
<evidence type="ECO:0000313" key="10">
    <source>
        <dbReference type="Proteomes" id="UP000285710"/>
    </source>
</evidence>
<evidence type="ECO:0000256" key="5">
    <source>
        <dbReference type="ARBA" id="ARBA00022692"/>
    </source>
</evidence>
<gene>
    <name evidence="9" type="ORF">D2T33_00160</name>
</gene>
<accession>A0A443J550</accession>
<feature type="transmembrane region" description="Helical" evidence="8">
    <location>
        <begin position="292"/>
        <end position="314"/>
    </location>
</feature>
<keyword evidence="6 8" id="KW-1133">Transmembrane helix</keyword>
<keyword evidence="10" id="KW-1185">Reference proteome</keyword>
<dbReference type="EMBL" id="SAUW01000001">
    <property type="protein sequence ID" value="RWR15599.1"/>
    <property type="molecule type" value="Genomic_DNA"/>
</dbReference>
<name>A0A443J550_9RHOB</name>
<evidence type="ECO:0000256" key="2">
    <source>
        <dbReference type="ARBA" id="ARBA00007935"/>
    </source>
</evidence>